<comment type="caution">
    <text evidence="2">The sequence shown here is derived from an EMBL/GenBank/DDBJ whole genome shotgun (WGS) entry which is preliminary data.</text>
</comment>
<organism evidence="2 3">
    <name type="scientific">Hohenbuehelia grisea</name>
    <dbReference type="NCBI Taxonomy" id="104357"/>
    <lineage>
        <taxon>Eukaryota</taxon>
        <taxon>Fungi</taxon>
        <taxon>Dikarya</taxon>
        <taxon>Basidiomycota</taxon>
        <taxon>Agaricomycotina</taxon>
        <taxon>Agaricomycetes</taxon>
        <taxon>Agaricomycetidae</taxon>
        <taxon>Agaricales</taxon>
        <taxon>Pleurotineae</taxon>
        <taxon>Pleurotaceae</taxon>
        <taxon>Hohenbuehelia</taxon>
    </lineage>
</organism>
<keyword evidence="3" id="KW-1185">Reference proteome</keyword>
<name>A0ABR3IPD8_9AGAR</name>
<reference evidence="3" key="1">
    <citation type="submission" date="2024-06" db="EMBL/GenBank/DDBJ databases">
        <title>Multi-omics analyses provide insights into the biosynthesis of the anticancer antibiotic pleurotin in Hohenbuehelia grisea.</title>
        <authorList>
            <person name="Weaver J.A."/>
            <person name="Alberti F."/>
        </authorList>
    </citation>
    <scope>NUCLEOTIDE SEQUENCE [LARGE SCALE GENOMIC DNA]</scope>
    <source>
        <strain evidence="3">T-177</strain>
    </source>
</reference>
<feature type="region of interest" description="Disordered" evidence="1">
    <location>
        <begin position="142"/>
        <end position="162"/>
    </location>
</feature>
<evidence type="ECO:0000256" key="1">
    <source>
        <dbReference type="SAM" id="MobiDB-lite"/>
    </source>
</evidence>
<evidence type="ECO:0000313" key="2">
    <source>
        <dbReference type="EMBL" id="KAL0945160.1"/>
    </source>
</evidence>
<dbReference type="EMBL" id="JASNQZ010000019">
    <property type="protein sequence ID" value="KAL0945160.1"/>
    <property type="molecule type" value="Genomic_DNA"/>
</dbReference>
<protein>
    <submittedName>
        <fullName evidence="2">Uncharacterized protein</fullName>
    </submittedName>
</protein>
<dbReference type="Proteomes" id="UP001556367">
    <property type="component" value="Unassembled WGS sequence"/>
</dbReference>
<evidence type="ECO:0000313" key="3">
    <source>
        <dbReference type="Proteomes" id="UP001556367"/>
    </source>
</evidence>
<accession>A0ABR3IPD8</accession>
<gene>
    <name evidence="2" type="ORF">HGRIS_004311</name>
</gene>
<sequence>MYNYTATCLGSTIHAPTIDADTSLNRPLSDQCILLECLSGGYSLQLILVALLDITKSLIFPSSSPKTAQPYLHTLFTRLHTFLTHEAHARRIRSLAPRSPHSKVAANEVRALLVLEANSRWAASALIAEIDPYAGSLRKAEVGRGDSGNGNSWHGQERRYGW</sequence>
<proteinExistence type="predicted"/>